<comment type="caution">
    <text evidence="1">The sequence shown here is derived from an EMBL/GenBank/DDBJ whole genome shotgun (WGS) entry which is preliminary data.</text>
</comment>
<dbReference type="PANTHER" id="PTHR36932:SF1">
    <property type="entry name" value="CAPSULAR POLYSACCHARIDE BIOSYNTHESIS PROTEIN"/>
    <property type="match status" value="1"/>
</dbReference>
<dbReference type="PANTHER" id="PTHR36932">
    <property type="entry name" value="CAPSULAR POLYSACCHARIDE BIOSYNTHESIS PROTEIN"/>
    <property type="match status" value="1"/>
</dbReference>
<proteinExistence type="predicted"/>
<protein>
    <recommendedName>
        <fullName evidence="2">Phenylacetate--CoA ligase</fullName>
    </recommendedName>
</protein>
<accession>A0A645BV83</accession>
<dbReference type="InterPro" id="IPR042099">
    <property type="entry name" value="ANL_N_sf"/>
</dbReference>
<gene>
    <name evidence="1" type="ORF">SDC9_116305</name>
</gene>
<evidence type="ECO:0008006" key="2">
    <source>
        <dbReference type="Google" id="ProtNLM"/>
    </source>
</evidence>
<dbReference type="InterPro" id="IPR053158">
    <property type="entry name" value="CapK_Type1_Caps_Biosynth"/>
</dbReference>
<organism evidence="1">
    <name type="scientific">bioreactor metagenome</name>
    <dbReference type="NCBI Taxonomy" id="1076179"/>
    <lineage>
        <taxon>unclassified sequences</taxon>
        <taxon>metagenomes</taxon>
        <taxon>ecological metagenomes</taxon>
    </lineage>
</organism>
<dbReference type="AlphaFoldDB" id="A0A645BV83"/>
<dbReference type="EMBL" id="VSSQ01022820">
    <property type="protein sequence ID" value="MPM69360.1"/>
    <property type="molecule type" value="Genomic_DNA"/>
</dbReference>
<evidence type="ECO:0000313" key="1">
    <source>
        <dbReference type="EMBL" id="MPM69360.1"/>
    </source>
</evidence>
<sequence length="153" mass="16383">MHLRENHIIAEIVDDAGNPVPDGEMGRLVVTAIGLEAIPLIRYVTGDMARILPGQCRCGGVTKRLADVYRVAAGPDIAKLDDALFGHSNLIDYSAALSADKLEVAALTLDGKAGRLTELAKAALPELQISVKTRKASMDDAPCCMAKRKFIEK</sequence>
<dbReference type="Gene3D" id="3.40.50.12780">
    <property type="entry name" value="N-terminal domain of ligase-like"/>
    <property type="match status" value="1"/>
</dbReference>
<reference evidence="1" key="1">
    <citation type="submission" date="2019-08" db="EMBL/GenBank/DDBJ databases">
        <authorList>
            <person name="Kucharzyk K."/>
            <person name="Murdoch R.W."/>
            <person name="Higgins S."/>
            <person name="Loffler F."/>
        </authorList>
    </citation>
    <scope>NUCLEOTIDE SEQUENCE</scope>
</reference>
<dbReference type="SUPFAM" id="SSF56801">
    <property type="entry name" value="Acetyl-CoA synthetase-like"/>
    <property type="match status" value="1"/>
</dbReference>
<name>A0A645BV83_9ZZZZ</name>